<reference evidence="7 8" key="1">
    <citation type="submission" date="2019-03" db="EMBL/GenBank/DDBJ databases">
        <title>Genomic Encyclopedia of Type Strains, Phase IV (KMG-IV): sequencing the most valuable type-strain genomes for metagenomic binning, comparative biology and taxonomic classification.</title>
        <authorList>
            <person name="Goeker M."/>
        </authorList>
    </citation>
    <scope>NUCLEOTIDE SEQUENCE [LARGE SCALE GENOMIC DNA]</scope>
    <source>
        <strain evidence="7 8">DSM 18063</strain>
    </source>
</reference>
<dbReference type="SUPFAM" id="SSF69304">
    <property type="entry name" value="Tricorn protease N-terminal domain"/>
    <property type="match status" value="1"/>
</dbReference>
<keyword evidence="8" id="KW-1185">Reference proteome</keyword>
<keyword evidence="5" id="KW-0131">Cell cycle</keyword>
<dbReference type="Pfam" id="PF04052">
    <property type="entry name" value="TolB_N"/>
    <property type="match status" value="1"/>
</dbReference>
<keyword evidence="4 5" id="KW-0574">Periplasm</keyword>
<sequence precursor="true">MLRILTLALAMALGTLPALAQTGPLRIEIDDGVIEPLPFAIPGFVAENAAATEYAQNIARVVAADLAGTGLFREIPAEAHIGQVTSFDSPVQYADWKAINAQALVTGAVSLDGNGRLNVKFRLFDVFSEAPLGDGLQFGGPAGSWRRVAHKVADQVYARITGEGGYFDSRVVYVAETGPKDARQKRLAIMDYDGANATYLTDASSIVLAPRFSPTGDRVLYTSYESGFPRIYLLDVATAGRRALDEQPGTMTFAPRFAPDGRQVVFSLSQGGNTDLFTLDLTTGRRTRLTSAPSIETAPSYSPDGRQIVFESDRSGTQQLYVMPATGGEAQRISFGQGRYGTPVWSPRGDMIAFTKQNQGRFHIGVMRTDGSEERLLTASFLDEGPTWAPNGRVVMFTRETAGAQGAPALYSVDITGRNLRRLPVQGAASDPAWSPLLP</sequence>
<comment type="similarity">
    <text evidence="2 5">Belongs to the TolB family.</text>
</comment>
<dbReference type="EMBL" id="SLXP01000004">
    <property type="protein sequence ID" value="TCP41718.1"/>
    <property type="molecule type" value="Genomic_DNA"/>
</dbReference>
<comment type="function">
    <text evidence="5">Part of the Tol-Pal system, which plays a role in outer membrane invagination during cell division and is important for maintaining outer membrane integrity.</text>
</comment>
<protein>
    <recommendedName>
        <fullName evidence="5">Tol-Pal system protein TolB</fullName>
    </recommendedName>
</protein>
<dbReference type="InterPro" id="IPR014167">
    <property type="entry name" value="Tol-Pal_TolB"/>
</dbReference>
<organism evidence="7 8">
    <name type="scientific">Rhodovulum marinum</name>
    <dbReference type="NCBI Taxonomy" id="320662"/>
    <lineage>
        <taxon>Bacteria</taxon>
        <taxon>Pseudomonadati</taxon>
        <taxon>Pseudomonadota</taxon>
        <taxon>Alphaproteobacteria</taxon>
        <taxon>Rhodobacterales</taxon>
        <taxon>Paracoccaceae</taxon>
        <taxon>Rhodovulum</taxon>
    </lineage>
</organism>
<dbReference type="InterPro" id="IPR007195">
    <property type="entry name" value="TolB_N"/>
</dbReference>
<evidence type="ECO:0000256" key="5">
    <source>
        <dbReference type="HAMAP-Rule" id="MF_00671"/>
    </source>
</evidence>
<keyword evidence="5" id="KW-0132">Cell division</keyword>
<evidence type="ECO:0000256" key="1">
    <source>
        <dbReference type="ARBA" id="ARBA00004418"/>
    </source>
</evidence>
<dbReference type="AlphaFoldDB" id="A0A4R2Q272"/>
<dbReference type="InterPro" id="IPR011659">
    <property type="entry name" value="WD40"/>
</dbReference>
<dbReference type="OrthoDB" id="9802240at2"/>
<accession>A0A4R2Q272</accession>
<dbReference type="Pfam" id="PF07676">
    <property type="entry name" value="PD40"/>
    <property type="match status" value="5"/>
</dbReference>
<evidence type="ECO:0000313" key="8">
    <source>
        <dbReference type="Proteomes" id="UP000294835"/>
    </source>
</evidence>
<dbReference type="PANTHER" id="PTHR36842">
    <property type="entry name" value="PROTEIN TOLB HOMOLOG"/>
    <property type="match status" value="1"/>
</dbReference>
<feature type="chain" id="PRO_5021056458" description="Tol-Pal system protein TolB" evidence="5">
    <location>
        <begin position="21"/>
        <end position="439"/>
    </location>
</feature>
<dbReference type="Gene3D" id="2.120.10.30">
    <property type="entry name" value="TolB, C-terminal domain"/>
    <property type="match status" value="1"/>
</dbReference>
<dbReference type="RefSeq" id="WP_132461657.1">
    <property type="nucleotide sequence ID" value="NZ_SLXP01000004.1"/>
</dbReference>
<dbReference type="SUPFAM" id="SSF52964">
    <property type="entry name" value="TolB, N-terminal domain"/>
    <property type="match status" value="1"/>
</dbReference>
<evidence type="ECO:0000259" key="6">
    <source>
        <dbReference type="Pfam" id="PF04052"/>
    </source>
</evidence>
<feature type="domain" description="TolB N-terminal" evidence="6">
    <location>
        <begin position="25"/>
        <end position="130"/>
    </location>
</feature>
<comment type="caution">
    <text evidence="7">The sequence shown here is derived from an EMBL/GenBank/DDBJ whole genome shotgun (WGS) entry which is preliminary data.</text>
</comment>
<keyword evidence="3 5" id="KW-0732">Signal</keyword>
<proteinExistence type="inferred from homology"/>
<evidence type="ECO:0000256" key="4">
    <source>
        <dbReference type="ARBA" id="ARBA00022764"/>
    </source>
</evidence>
<comment type="subcellular location">
    <subcellularLocation>
        <location evidence="1 5">Periplasm</location>
    </subcellularLocation>
</comment>
<dbReference type="GO" id="GO:0017038">
    <property type="term" value="P:protein import"/>
    <property type="evidence" value="ECO:0007669"/>
    <property type="project" value="InterPro"/>
</dbReference>
<dbReference type="InterPro" id="IPR011042">
    <property type="entry name" value="6-blade_b-propeller_TolB-like"/>
</dbReference>
<evidence type="ECO:0000256" key="2">
    <source>
        <dbReference type="ARBA" id="ARBA00009820"/>
    </source>
</evidence>
<evidence type="ECO:0000256" key="3">
    <source>
        <dbReference type="ARBA" id="ARBA00022729"/>
    </source>
</evidence>
<dbReference type="GO" id="GO:0051301">
    <property type="term" value="P:cell division"/>
    <property type="evidence" value="ECO:0007669"/>
    <property type="project" value="UniProtKB-UniRule"/>
</dbReference>
<dbReference type="HAMAP" id="MF_00671">
    <property type="entry name" value="TolB"/>
    <property type="match status" value="1"/>
</dbReference>
<evidence type="ECO:0000313" key="7">
    <source>
        <dbReference type="EMBL" id="TCP41718.1"/>
    </source>
</evidence>
<dbReference type="NCBIfam" id="TIGR02800">
    <property type="entry name" value="propeller_TolB"/>
    <property type="match status" value="1"/>
</dbReference>
<dbReference type="GO" id="GO:0042597">
    <property type="term" value="C:periplasmic space"/>
    <property type="evidence" value="ECO:0007669"/>
    <property type="project" value="UniProtKB-SubCell"/>
</dbReference>
<gene>
    <name evidence="5" type="primary">tolB</name>
    <name evidence="7" type="ORF">EV662_10461</name>
</gene>
<name>A0A4R2Q272_9RHOB</name>
<feature type="signal peptide" evidence="5">
    <location>
        <begin position="1"/>
        <end position="20"/>
    </location>
</feature>
<dbReference type="PANTHER" id="PTHR36842:SF1">
    <property type="entry name" value="PROTEIN TOLB"/>
    <property type="match status" value="1"/>
</dbReference>
<comment type="subunit">
    <text evidence="5">The Tol-Pal system is composed of five core proteins: the inner membrane proteins TolA, TolQ and TolR, the periplasmic protein TolB and the outer membrane protein Pal. They form a network linking the inner and outer membranes and the peptidoglycan layer.</text>
</comment>
<dbReference type="Gene3D" id="3.40.50.10070">
    <property type="entry name" value="TolB, N-terminal domain"/>
    <property type="match status" value="1"/>
</dbReference>
<dbReference type="Proteomes" id="UP000294835">
    <property type="component" value="Unassembled WGS sequence"/>
</dbReference>